<dbReference type="Proteomes" id="UP000186102">
    <property type="component" value="Unassembled WGS sequence"/>
</dbReference>
<sequence>MGAVRGQKKDYKSGRTFLRNLPNQDESDGSLLGCTGYDIVKCEQIGFKIAQTGIL</sequence>
<evidence type="ECO:0000313" key="1">
    <source>
        <dbReference type="EMBL" id="OLN32827.1"/>
    </source>
</evidence>
<accession>A0A1Q8QZQ9</accession>
<dbReference type="STRING" id="1888891.DSOL_1273"/>
<organism evidence="1 2">
    <name type="scientific">Desulfosporosinus metallidurans</name>
    <dbReference type="NCBI Taxonomy" id="1888891"/>
    <lineage>
        <taxon>Bacteria</taxon>
        <taxon>Bacillati</taxon>
        <taxon>Bacillota</taxon>
        <taxon>Clostridia</taxon>
        <taxon>Eubacteriales</taxon>
        <taxon>Desulfitobacteriaceae</taxon>
        <taxon>Desulfosporosinus</taxon>
    </lineage>
</organism>
<protein>
    <submittedName>
        <fullName evidence="1">Uncharacterized protein</fullName>
    </submittedName>
</protein>
<keyword evidence="2" id="KW-1185">Reference proteome</keyword>
<name>A0A1Q8QZQ9_9FIRM</name>
<dbReference type="AlphaFoldDB" id="A0A1Q8QZQ9"/>
<proteinExistence type="predicted"/>
<comment type="caution">
    <text evidence="1">The sequence shown here is derived from an EMBL/GenBank/DDBJ whole genome shotgun (WGS) entry which is preliminary data.</text>
</comment>
<reference evidence="1 2" key="1">
    <citation type="submission" date="2016-09" db="EMBL/GenBank/DDBJ databases">
        <title>Complete genome of Desulfosporosinus sp. OL.</title>
        <authorList>
            <person name="Mardanov A."/>
            <person name="Beletsky A."/>
            <person name="Panova A."/>
            <person name="Karnachuk O."/>
            <person name="Ravin N."/>
        </authorList>
    </citation>
    <scope>NUCLEOTIDE SEQUENCE [LARGE SCALE GENOMIC DNA]</scope>
    <source>
        <strain evidence="1 2">OL</strain>
    </source>
</reference>
<evidence type="ECO:0000313" key="2">
    <source>
        <dbReference type="Proteomes" id="UP000186102"/>
    </source>
</evidence>
<gene>
    <name evidence="1" type="ORF">DSOL_1273</name>
</gene>
<dbReference type="EMBL" id="MLBF01000006">
    <property type="protein sequence ID" value="OLN32827.1"/>
    <property type="molecule type" value="Genomic_DNA"/>
</dbReference>